<evidence type="ECO:0000313" key="2">
    <source>
        <dbReference type="Proteomes" id="UP000716322"/>
    </source>
</evidence>
<evidence type="ECO:0008006" key="3">
    <source>
        <dbReference type="Google" id="ProtNLM"/>
    </source>
</evidence>
<keyword evidence="2" id="KW-1185">Reference proteome</keyword>
<protein>
    <recommendedName>
        <fullName evidence="3">TonB-dependent receptor-like beta-barrel domain-containing protein</fullName>
    </recommendedName>
</protein>
<reference evidence="1 2" key="1">
    <citation type="submission" date="2020-03" db="EMBL/GenBank/DDBJ databases">
        <title>Genome sequence of strain Massilia sp. TW-1.</title>
        <authorList>
            <person name="Chaudhary D.K."/>
        </authorList>
    </citation>
    <scope>NUCLEOTIDE SEQUENCE [LARGE SCALE GENOMIC DNA]</scope>
    <source>
        <strain evidence="1 2">TW-1</strain>
    </source>
</reference>
<proteinExistence type="predicted"/>
<name>A0ABX0PMR5_9BURK</name>
<gene>
    <name evidence="1" type="ORF">HAV22_29215</name>
</gene>
<sequence>MPKQSNKFTVYNERNGIMARLSHTFSGALQSGPFNENGITQAAVYREKYKQVDFSSSFDLDSIFDRDGWPTATFNVANANNAKQTYYFQYANATEQTYSGGRTYSLGVHMKF</sequence>
<accession>A0ABX0PMR5</accession>
<dbReference type="Proteomes" id="UP000716322">
    <property type="component" value="Unassembled WGS sequence"/>
</dbReference>
<dbReference type="RefSeq" id="WP_166864840.1">
    <property type="nucleotide sequence ID" value="NZ_JAAQOM010000026.1"/>
</dbReference>
<dbReference type="SUPFAM" id="SSF56935">
    <property type="entry name" value="Porins"/>
    <property type="match status" value="1"/>
</dbReference>
<organism evidence="1 2">
    <name type="scientific">Telluria antibiotica</name>
    <dbReference type="NCBI Taxonomy" id="2717319"/>
    <lineage>
        <taxon>Bacteria</taxon>
        <taxon>Pseudomonadati</taxon>
        <taxon>Pseudomonadota</taxon>
        <taxon>Betaproteobacteria</taxon>
        <taxon>Burkholderiales</taxon>
        <taxon>Oxalobacteraceae</taxon>
        <taxon>Telluria group</taxon>
        <taxon>Telluria</taxon>
    </lineage>
</organism>
<evidence type="ECO:0000313" key="1">
    <source>
        <dbReference type="EMBL" id="NIA57714.1"/>
    </source>
</evidence>
<dbReference type="InterPro" id="IPR010917">
    <property type="entry name" value="TonB_rcpt_CS"/>
</dbReference>
<dbReference type="PROSITE" id="PS01156">
    <property type="entry name" value="TONB_DEPENDENT_REC_2"/>
    <property type="match status" value="1"/>
</dbReference>
<comment type="caution">
    <text evidence="1">The sequence shown here is derived from an EMBL/GenBank/DDBJ whole genome shotgun (WGS) entry which is preliminary data.</text>
</comment>
<dbReference type="EMBL" id="JAAQOM010000026">
    <property type="protein sequence ID" value="NIA57714.1"/>
    <property type="molecule type" value="Genomic_DNA"/>
</dbReference>